<dbReference type="Proteomes" id="UP000622533">
    <property type="component" value="Unassembled WGS sequence"/>
</dbReference>
<dbReference type="GO" id="GO:0008757">
    <property type="term" value="F:S-adenosylmethionine-dependent methyltransferase activity"/>
    <property type="evidence" value="ECO:0007669"/>
    <property type="project" value="InterPro"/>
</dbReference>
<sequence length="95" mass="10948">MELGTENCEDYGLLFKNSQWLNKSHIGKLRFLSVPCSTREEPYSLAMTLLDLGLLLNQFNIDAVDISTKSLAQAKKVIYSRHSFRGDNLEFKDRY</sequence>
<evidence type="ECO:0000313" key="3">
    <source>
        <dbReference type="Proteomes" id="UP000622533"/>
    </source>
</evidence>
<proteinExistence type="predicted"/>
<dbReference type="SUPFAM" id="SSF53335">
    <property type="entry name" value="S-adenosyl-L-methionine-dependent methyltransferases"/>
    <property type="match status" value="1"/>
</dbReference>
<accession>A0A8J7A5E9</accession>
<name>A0A8J7A5E9_DESMC</name>
<evidence type="ECO:0000259" key="1">
    <source>
        <dbReference type="PROSITE" id="PS50123"/>
    </source>
</evidence>
<protein>
    <recommendedName>
        <fullName evidence="1">CheR-type methyltransferase domain-containing protein</fullName>
    </recommendedName>
</protein>
<dbReference type="InterPro" id="IPR029063">
    <property type="entry name" value="SAM-dependent_MTases_sf"/>
</dbReference>
<dbReference type="InterPro" id="IPR022642">
    <property type="entry name" value="CheR_C"/>
</dbReference>
<feature type="domain" description="CheR-type methyltransferase" evidence="1">
    <location>
        <begin position="27"/>
        <end position="95"/>
    </location>
</feature>
<gene>
    <name evidence="2" type="ORF">IQ276_26915</name>
</gene>
<comment type="caution">
    <text evidence="2">The sequence shown here is derived from an EMBL/GenBank/DDBJ whole genome shotgun (WGS) entry which is preliminary data.</text>
</comment>
<reference evidence="2" key="1">
    <citation type="submission" date="2020-10" db="EMBL/GenBank/DDBJ databases">
        <authorList>
            <person name="Castelo-Branco R."/>
            <person name="Eusebio N."/>
            <person name="Adriana R."/>
            <person name="Vieira A."/>
            <person name="Brugerolle De Fraissinette N."/>
            <person name="Rezende De Castro R."/>
            <person name="Schneider M.P."/>
            <person name="Vasconcelos V."/>
            <person name="Leao P.N."/>
        </authorList>
    </citation>
    <scope>NUCLEOTIDE SEQUENCE</scope>
    <source>
        <strain evidence="2">LEGE 12446</strain>
    </source>
</reference>
<dbReference type="InterPro" id="IPR000780">
    <property type="entry name" value="CheR_MeTrfase"/>
</dbReference>
<keyword evidence="3" id="KW-1185">Reference proteome</keyword>
<dbReference type="PROSITE" id="PS50123">
    <property type="entry name" value="CHER"/>
    <property type="match status" value="1"/>
</dbReference>
<evidence type="ECO:0000313" key="2">
    <source>
        <dbReference type="EMBL" id="MBE9025916.1"/>
    </source>
</evidence>
<dbReference type="AlphaFoldDB" id="A0A8J7A5E9"/>
<dbReference type="PRINTS" id="PR00996">
    <property type="entry name" value="CHERMTFRASE"/>
</dbReference>
<organism evidence="2 3">
    <name type="scientific">Desmonostoc muscorum LEGE 12446</name>
    <dbReference type="NCBI Taxonomy" id="1828758"/>
    <lineage>
        <taxon>Bacteria</taxon>
        <taxon>Bacillati</taxon>
        <taxon>Cyanobacteriota</taxon>
        <taxon>Cyanophyceae</taxon>
        <taxon>Nostocales</taxon>
        <taxon>Nostocaceae</taxon>
        <taxon>Desmonostoc</taxon>
    </lineage>
</organism>
<dbReference type="EMBL" id="JADEXS010000503">
    <property type="protein sequence ID" value="MBE9025916.1"/>
    <property type="molecule type" value="Genomic_DNA"/>
</dbReference>
<dbReference type="Gene3D" id="3.40.50.150">
    <property type="entry name" value="Vaccinia Virus protein VP39"/>
    <property type="match status" value="1"/>
</dbReference>
<dbReference type="Pfam" id="PF01739">
    <property type="entry name" value="CheR"/>
    <property type="match status" value="1"/>
</dbReference>